<organism evidence="2">
    <name type="scientific">hydrothermal vent metagenome</name>
    <dbReference type="NCBI Taxonomy" id="652676"/>
    <lineage>
        <taxon>unclassified sequences</taxon>
        <taxon>metagenomes</taxon>
        <taxon>ecological metagenomes</taxon>
    </lineage>
</organism>
<dbReference type="InterPro" id="IPR050190">
    <property type="entry name" value="UPF0213_domain"/>
</dbReference>
<dbReference type="InterPro" id="IPR000305">
    <property type="entry name" value="GIY-YIG_endonuc"/>
</dbReference>
<dbReference type="PANTHER" id="PTHR34477">
    <property type="entry name" value="UPF0213 PROTEIN YHBQ"/>
    <property type="match status" value="1"/>
</dbReference>
<proteinExistence type="predicted"/>
<dbReference type="SUPFAM" id="SSF82771">
    <property type="entry name" value="GIY-YIG endonuclease"/>
    <property type="match status" value="1"/>
</dbReference>
<dbReference type="GO" id="GO:0004519">
    <property type="term" value="F:endonuclease activity"/>
    <property type="evidence" value="ECO:0007669"/>
    <property type="project" value="UniProtKB-KW"/>
</dbReference>
<dbReference type="InterPro" id="IPR035901">
    <property type="entry name" value="GIY-YIG_endonuc_sf"/>
</dbReference>
<dbReference type="EMBL" id="FPHU01000137">
    <property type="protein sequence ID" value="SFV81326.1"/>
    <property type="molecule type" value="Genomic_DNA"/>
</dbReference>
<sequence length="91" mass="10258">MAQANHWTVYLLRCVNDSLYCGITNNLAQRIKQHNGELKGGAKYTRANGPCALVYQESADDRSSASKREYEIKNMSRSEKLTLYDANVANE</sequence>
<dbReference type="Gene3D" id="3.40.1440.10">
    <property type="entry name" value="GIY-YIG endonuclease"/>
    <property type="match status" value="1"/>
</dbReference>
<evidence type="ECO:0000313" key="4">
    <source>
        <dbReference type="EMBL" id="SFV83768.1"/>
    </source>
</evidence>
<dbReference type="EMBL" id="FPHW01000065">
    <property type="protein sequence ID" value="SFV83768.1"/>
    <property type="molecule type" value="Genomic_DNA"/>
</dbReference>
<keyword evidence="2" id="KW-0255">Endonuclease</keyword>
<dbReference type="PROSITE" id="PS50164">
    <property type="entry name" value="GIY_YIG"/>
    <property type="match status" value="1"/>
</dbReference>
<dbReference type="Pfam" id="PF01541">
    <property type="entry name" value="GIY-YIG"/>
    <property type="match status" value="1"/>
</dbReference>
<name>A0A1W1D5Y3_9ZZZZ</name>
<keyword evidence="2" id="KW-0378">Hydrolase</keyword>
<accession>A0A1W1D5Y3</accession>
<dbReference type="PANTHER" id="PTHR34477:SF1">
    <property type="entry name" value="UPF0213 PROTEIN YHBQ"/>
    <property type="match status" value="1"/>
</dbReference>
<feature type="domain" description="GIY-YIG" evidence="1">
    <location>
        <begin position="5"/>
        <end position="82"/>
    </location>
</feature>
<dbReference type="CDD" id="cd10456">
    <property type="entry name" value="GIY-YIG_UPF0213"/>
    <property type="match status" value="1"/>
</dbReference>
<protein>
    <submittedName>
        <fullName evidence="2">COG2827: putative endonuclease containing a URI domain</fullName>
    </submittedName>
</protein>
<gene>
    <name evidence="2" type="ORF">MNB_SUP05-10-1047</name>
    <name evidence="3" type="ORF">MNB_SUP05-13-243</name>
    <name evidence="4" type="ORF">MNB_SUP05-7-236</name>
</gene>
<evidence type="ECO:0000259" key="1">
    <source>
        <dbReference type="PROSITE" id="PS50164"/>
    </source>
</evidence>
<evidence type="ECO:0000313" key="2">
    <source>
        <dbReference type="EMBL" id="SFV76043.1"/>
    </source>
</evidence>
<keyword evidence="2" id="KW-0540">Nuclease</keyword>
<dbReference type="AlphaFoldDB" id="A0A1W1D5Y3"/>
<evidence type="ECO:0000313" key="3">
    <source>
        <dbReference type="EMBL" id="SFV81326.1"/>
    </source>
</evidence>
<dbReference type="EMBL" id="FPHQ01000022">
    <property type="protein sequence ID" value="SFV76043.1"/>
    <property type="molecule type" value="Genomic_DNA"/>
</dbReference>
<reference evidence="2" key="1">
    <citation type="submission" date="2016-10" db="EMBL/GenBank/DDBJ databases">
        <authorList>
            <person name="de Groot N.N."/>
        </authorList>
    </citation>
    <scope>NUCLEOTIDE SEQUENCE</scope>
</reference>